<protein>
    <submittedName>
        <fullName evidence="1">Uncharacterized protein</fullName>
    </submittedName>
</protein>
<accession>A0A2H3NIR1</accession>
<evidence type="ECO:0000313" key="1">
    <source>
        <dbReference type="EMBL" id="PEN05424.1"/>
    </source>
</evidence>
<sequence>MHRIVSGSQHIGFSATARGQELRGTRTAARHADSGSEYSRFVRLRACVAKCLERGSRCYASRGVPQRLACLRRWVRRPGLLRTPAGKCSNGDWTLLVQHMFSDWHAAGLYIGRGLACPNAAGAVYDDRAPAASVENVVIIRNMLRHGKQPSLDGRKCPAN</sequence>
<reference evidence="1 2" key="1">
    <citation type="submission" date="2017-10" db="EMBL/GenBank/DDBJ databases">
        <title>Draft genome of Longimonas halophila.</title>
        <authorList>
            <person name="Goh K.M."/>
            <person name="Shamsir M.S."/>
            <person name="Lim S.W."/>
        </authorList>
    </citation>
    <scope>NUCLEOTIDE SEQUENCE [LARGE SCALE GENOMIC DNA]</scope>
    <source>
        <strain evidence="1 2">KCTC 42399</strain>
    </source>
</reference>
<keyword evidence="2" id="KW-1185">Reference proteome</keyword>
<organism evidence="1 2">
    <name type="scientific">Longimonas halophila</name>
    <dbReference type="NCBI Taxonomy" id="1469170"/>
    <lineage>
        <taxon>Bacteria</taxon>
        <taxon>Pseudomonadati</taxon>
        <taxon>Rhodothermota</taxon>
        <taxon>Rhodothermia</taxon>
        <taxon>Rhodothermales</taxon>
        <taxon>Salisaetaceae</taxon>
        <taxon>Longimonas</taxon>
    </lineage>
</organism>
<proteinExistence type="predicted"/>
<dbReference type="EMBL" id="PDEP01000014">
    <property type="protein sequence ID" value="PEN05424.1"/>
    <property type="molecule type" value="Genomic_DNA"/>
</dbReference>
<gene>
    <name evidence="1" type="ORF">CRI93_12980</name>
</gene>
<dbReference type="Proteomes" id="UP000221024">
    <property type="component" value="Unassembled WGS sequence"/>
</dbReference>
<comment type="caution">
    <text evidence="1">The sequence shown here is derived from an EMBL/GenBank/DDBJ whole genome shotgun (WGS) entry which is preliminary data.</text>
</comment>
<dbReference type="AlphaFoldDB" id="A0A2H3NIR1"/>
<name>A0A2H3NIR1_9BACT</name>
<evidence type="ECO:0000313" key="2">
    <source>
        <dbReference type="Proteomes" id="UP000221024"/>
    </source>
</evidence>